<dbReference type="FunFam" id="3.30.160.60:FF:000065">
    <property type="entry name" value="B-cell CLL/lymphoma 6, member B"/>
    <property type="match status" value="1"/>
</dbReference>
<dbReference type="Pfam" id="PF13912">
    <property type="entry name" value="zf-C2H2_6"/>
    <property type="match status" value="2"/>
</dbReference>
<evidence type="ECO:0000256" key="5">
    <source>
        <dbReference type="ARBA" id="ARBA00022833"/>
    </source>
</evidence>
<dbReference type="GO" id="GO:0008270">
    <property type="term" value="F:zinc ion binding"/>
    <property type="evidence" value="ECO:0007669"/>
    <property type="project" value="UniProtKB-KW"/>
</dbReference>
<dbReference type="EMBL" id="GBXI01009000">
    <property type="protein sequence ID" value="JAD05292.1"/>
    <property type="molecule type" value="Transcribed_RNA"/>
</dbReference>
<evidence type="ECO:0000313" key="11">
    <source>
        <dbReference type="EMBL" id="JAD05292.1"/>
    </source>
</evidence>
<organism evidence="11">
    <name type="scientific">Zeugodacus cucurbitae</name>
    <name type="common">Melon fruit fly</name>
    <name type="synonym">Bactrocera cucurbitae</name>
    <dbReference type="NCBI Taxonomy" id="28588"/>
    <lineage>
        <taxon>Eukaryota</taxon>
        <taxon>Metazoa</taxon>
        <taxon>Ecdysozoa</taxon>
        <taxon>Arthropoda</taxon>
        <taxon>Hexapoda</taxon>
        <taxon>Insecta</taxon>
        <taxon>Pterygota</taxon>
        <taxon>Neoptera</taxon>
        <taxon>Endopterygota</taxon>
        <taxon>Diptera</taxon>
        <taxon>Brachycera</taxon>
        <taxon>Muscomorpha</taxon>
        <taxon>Tephritoidea</taxon>
        <taxon>Tephritidae</taxon>
        <taxon>Zeugodacus</taxon>
        <taxon>Zeugodacus</taxon>
    </lineage>
</organism>
<feature type="domain" description="C2H2-type" evidence="10">
    <location>
        <begin position="597"/>
        <end position="620"/>
    </location>
</feature>
<dbReference type="SMART" id="SM00355">
    <property type="entry name" value="ZnF_C2H2"/>
    <property type="match status" value="10"/>
</dbReference>
<dbReference type="AlphaFoldDB" id="A0A0A1X2J1"/>
<evidence type="ECO:0000256" key="3">
    <source>
        <dbReference type="ARBA" id="ARBA00022737"/>
    </source>
</evidence>
<keyword evidence="2" id="KW-0479">Metal-binding</keyword>
<dbReference type="Gene3D" id="3.30.160.60">
    <property type="entry name" value="Classic Zinc Finger"/>
    <property type="match status" value="7"/>
</dbReference>
<dbReference type="GO" id="GO:0043565">
    <property type="term" value="F:sequence-specific DNA binding"/>
    <property type="evidence" value="ECO:0007669"/>
    <property type="project" value="TreeGrafter"/>
</dbReference>
<dbReference type="Pfam" id="PF00096">
    <property type="entry name" value="zf-C2H2"/>
    <property type="match status" value="4"/>
</dbReference>
<evidence type="ECO:0000256" key="8">
    <source>
        <dbReference type="PROSITE-ProRule" id="PRU00042"/>
    </source>
</evidence>
<evidence type="ECO:0000256" key="9">
    <source>
        <dbReference type="SAM" id="MobiDB-lite"/>
    </source>
</evidence>
<evidence type="ECO:0000256" key="6">
    <source>
        <dbReference type="ARBA" id="ARBA00023125"/>
    </source>
</evidence>
<dbReference type="GO" id="GO:0000981">
    <property type="term" value="F:DNA-binding transcription factor activity, RNA polymerase II-specific"/>
    <property type="evidence" value="ECO:0007669"/>
    <property type="project" value="TreeGrafter"/>
</dbReference>
<dbReference type="SUPFAM" id="SSF57667">
    <property type="entry name" value="beta-beta-alpha zinc fingers"/>
    <property type="match status" value="5"/>
</dbReference>
<feature type="domain" description="C2H2-type" evidence="10">
    <location>
        <begin position="563"/>
        <end position="590"/>
    </location>
</feature>
<keyword evidence="5" id="KW-0862">Zinc</keyword>
<keyword evidence="4 8" id="KW-0863">Zinc-finger</keyword>
<dbReference type="PROSITE" id="PS50157">
    <property type="entry name" value="ZINC_FINGER_C2H2_2"/>
    <property type="match status" value="9"/>
</dbReference>
<dbReference type="InterPro" id="IPR013087">
    <property type="entry name" value="Znf_C2H2_type"/>
</dbReference>
<dbReference type="InterPro" id="IPR036236">
    <property type="entry name" value="Znf_C2H2_sf"/>
</dbReference>
<evidence type="ECO:0000256" key="2">
    <source>
        <dbReference type="ARBA" id="ARBA00022723"/>
    </source>
</evidence>
<feature type="domain" description="C2H2-type" evidence="10">
    <location>
        <begin position="509"/>
        <end position="536"/>
    </location>
</feature>
<dbReference type="PROSITE" id="PS00028">
    <property type="entry name" value="ZINC_FINGER_C2H2_1"/>
    <property type="match status" value="9"/>
</dbReference>
<evidence type="ECO:0000259" key="10">
    <source>
        <dbReference type="PROSITE" id="PS50157"/>
    </source>
</evidence>
<protein>
    <submittedName>
        <fullName evidence="11">Zinc finger protein 227</fullName>
    </submittedName>
</protein>
<keyword evidence="7" id="KW-0539">Nucleus</keyword>
<reference evidence="11" key="2">
    <citation type="journal article" date="2015" name="Gigascience">
        <title>Reconstructing a comprehensive transcriptome assembly of a white-pupal translocated strain of the pest fruit fly Bactrocera cucurbitae.</title>
        <authorList>
            <person name="Sim S.B."/>
            <person name="Calla B."/>
            <person name="Hall B."/>
            <person name="DeRego T."/>
            <person name="Geib S.M."/>
        </authorList>
    </citation>
    <scope>NUCLEOTIDE SEQUENCE</scope>
</reference>
<accession>A0A0A1X2J1</accession>
<feature type="domain" description="C2H2-type" evidence="10">
    <location>
        <begin position="481"/>
        <end position="508"/>
    </location>
</feature>
<comment type="subcellular location">
    <subcellularLocation>
        <location evidence="1">Nucleus</location>
    </subcellularLocation>
</comment>
<sequence length="729" mass="83796">MAAYNNIKMENGIQDDEYTGDISVDNLAGTVEYFEYEDNIGTNYENESLIEYVEEDDDQNSDYVEKETLEDQLKTHTLSIKHMQIDGQPQEIYRCLECATDFVTLEDFTKVHKEMQKKLTNKALTNVSINVQQQNEQINDEQTIQNSGDSWMIIKEEQIIADENEAEAFEDFIETSENLIDDTNFDKENEDADTDMLLQVKEEKQSITDEEDDGEKYFCCDCQLVFSDIESAEQHVCSAINTSTATPEDSDKGADHEEYENNLQLYLEEQQKSLHTTKKNESTEVQYHCAECDKRFNSLQGLQIHNRIHKTKEIKTPDDPLDVIELKKPTCPICNTIFSSYKNLKLHMKIHDAQQLRTIEQALPAGAKTQYKDMNKFFCEICNKSFEQNLLGIHKNMHQQSAEYNCGICNRHFENKTSYDMHMQMHADKPVKPRKQQIKQSVVNGVDKPGGRFACQYCGRTFQRPFEKVRHERVHTGEKPHACEVCGKTFRVSYSLTLHLRTHTDIRPYVCATCNKRFKSQPVYAHHLRTHEAERAYKCETCSKSFRTSVQLSAHRNIHSKPYNCPVCNRPFASLYSVKIHMKTHNKLNRAGDTTKYCCYVCGAEYARVSALRIHMKDLHLIDFDTNQSLELDDMISAEDQTSQSQHDTDGNEDEQEVDHEAAVLIAAAAEADCAAYIEAATADPTTAETEGLTLHSPINPTYEVTLQNEELIVDNYQTEEIVTDWLSK</sequence>
<dbReference type="GO" id="GO:0005634">
    <property type="term" value="C:nucleus"/>
    <property type="evidence" value="ECO:0007669"/>
    <property type="project" value="UniProtKB-SubCell"/>
</dbReference>
<feature type="domain" description="C2H2-type" evidence="10">
    <location>
        <begin position="329"/>
        <end position="356"/>
    </location>
</feature>
<feature type="domain" description="C2H2-type" evidence="10">
    <location>
        <begin position="287"/>
        <end position="314"/>
    </location>
</feature>
<keyword evidence="3" id="KW-0677">Repeat</keyword>
<evidence type="ECO:0000256" key="4">
    <source>
        <dbReference type="ARBA" id="ARBA00022771"/>
    </source>
</evidence>
<evidence type="ECO:0000256" key="7">
    <source>
        <dbReference type="ARBA" id="ARBA00023242"/>
    </source>
</evidence>
<dbReference type="FunFam" id="3.30.160.60:FF:000902">
    <property type="entry name" value="Zinc finger protein 445"/>
    <property type="match status" value="1"/>
</dbReference>
<proteinExistence type="predicted"/>
<reference evidence="11" key="1">
    <citation type="submission" date="2014-11" db="EMBL/GenBank/DDBJ databases">
        <authorList>
            <person name="Geib S."/>
        </authorList>
    </citation>
    <scope>NUCLEOTIDE SEQUENCE</scope>
</reference>
<dbReference type="FunFam" id="3.30.160.60:FF:000446">
    <property type="entry name" value="Zinc finger protein"/>
    <property type="match status" value="1"/>
</dbReference>
<gene>
    <name evidence="11" type="primary">ZNF227_6</name>
    <name evidence="11" type="ORF">g.12083</name>
</gene>
<feature type="region of interest" description="Disordered" evidence="9">
    <location>
        <begin position="639"/>
        <end position="658"/>
    </location>
</feature>
<dbReference type="PANTHER" id="PTHR24408:SF64">
    <property type="entry name" value="LINKING IMMUNITY AND METABOLISM-RELATED"/>
    <property type="match status" value="1"/>
</dbReference>
<dbReference type="Pfam" id="PF12874">
    <property type="entry name" value="zf-met"/>
    <property type="match status" value="1"/>
</dbReference>
<dbReference type="OrthoDB" id="3437960at2759"/>
<dbReference type="PANTHER" id="PTHR24408">
    <property type="entry name" value="ZINC FINGER PROTEIN"/>
    <property type="match status" value="1"/>
</dbReference>
<feature type="domain" description="C2H2-type" evidence="10">
    <location>
        <begin position="404"/>
        <end position="431"/>
    </location>
</feature>
<keyword evidence="6" id="KW-0238">DNA-binding</keyword>
<feature type="domain" description="C2H2-type" evidence="10">
    <location>
        <begin position="453"/>
        <end position="480"/>
    </location>
</feature>
<feature type="domain" description="C2H2-type" evidence="10">
    <location>
        <begin position="537"/>
        <end position="564"/>
    </location>
</feature>
<name>A0A0A1X2J1_ZEUCU</name>
<evidence type="ECO:0000256" key="1">
    <source>
        <dbReference type="ARBA" id="ARBA00004123"/>
    </source>
</evidence>
<dbReference type="Pfam" id="PF13894">
    <property type="entry name" value="zf-C2H2_4"/>
    <property type="match status" value="1"/>
</dbReference>